<dbReference type="InterPro" id="IPR012501">
    <property type="entry name" value="Vps54_C"/>
</dbReference>
<dbReference type="GO" id="GO:0015031">
    <property type="term" value="P:protein transport"/>
    <property type="evidence" value="ECO:0007669"/>
    <property type="project" value="UniProtKB-KW"/>
</dbReference>
<evidence type="ECO:0000256" key="6">
    <source>
        <dbReference type="ARBA" id="ARBA00023054"/>
    </source>
</evidence>
<feature type="region of interest" description="Disordered" evidence="7">
    <location>
        <begin position="1"/>
        <end position="28"/>
    </location>
</feature>
<keyword evidence="4" id="KW-0653">Protein transport</keyword>
<dbReference type="InterPro" id="IPR039745">
    <property type="entry name" value="Vps54"/>
</dbReference>
<comment type="similarity">
    <text evidence="2">Belongs to the VPS54 family.</text>
</comment>
<feature type="compositionally biased region" description="Low complexity" evidence="7">
    <location>
        <begin position="688"/>
        <end position="699"/>
    </location>
</feature>
<feature type="domain" description="Vacuolar protein sorting-associated protein 54 C-terminal" evidence="8">
    <location>
        <begin position="735"/>
        <end position="858"/>
    </location>
</feature>
<dbReference type="GO" id="GO:0019905">
    <property type="term" value="F:syntaxin binding"/>
    <property type="evidence" value="ECO:0007669"/>
    <property type="project" value="TreeGrafter"/>
</dbReference>
<dbReference type="EMBL" id="JARYMX010000001">
    <property type="protein sequence ID" value="KAJ9565429.1"/>
    <property type="molecule type" value="Genomic_DNA"/>
</dbReference>
<dbReference type="Pfam" id="PF07928">
    <property type="entry name" value="Vps54"/>
    <property type="match status" value="1"/>
</dbReference>
<evidence type="ECO:0000313" key="9">
    <source>
        <dbReference type="EMBL" id="KAJ9565429.1"/>
    </source>
</evidence>
<dbReference type="PANTHER" id="PTHR12965:SF0">
    <property type="entry name" value="VACUOLAR PROTEIN SORTING-ASSOCIATED PROTEIN 54"/>
    <property type="match status" value="1"/>
</dbReference>
<keyword evidence="3" id="KW-0813">Transport</keyword>
<dbReference type="GO" id="GO:0006896">
    <property type="term" value="P:Golgi to vacuole transport"/>
    <property type="evidence" value="ECO:0007669"/>
    <property type="project" value="TreeGrafter"/>
</dbReference>
<reference evidence="9" key="1">
    <citation type="submission" date="2023-03" db="EMBL/GenBank/DDBJ databases">
        <title>Chromosome-scale reference genome and RAD-based genetic map of yellow starthistle (Centaurea solstitialis) reveal putative structural variation and QTLs associated with invader traits.</title>
        <authorList>
            <person name="Reatini B."/>
            <person name="Cang F.A."/>
            <person name="Jiang Q."/>
            <person name="Mckibben M.T.W."/>
            <person name="Barker M.S."/>
            <person name="Rieseberg L.H."/>
            <person name="Dlugosch K.M."/>
        </authorList>
    </citation>
    <scope>NUCLEOTIDE SEQUENCE</scope>
    <source>
        <strain evidence="9">CAN-66</strain>
        <tissue evidence="9">Leaf</tissue>
    </source>
</reference>
<dbReference type="GO" id="GO:0005829">
    <property type="term" value="C:cytosol"/>
    <property type="evidence" value="ECO:0007669"/>
    <property type="project" value="GOC"/>
</dbReference>
<comment type="caution">
    <text evidence="9">The sequence shown here is derived from an EMBL/GenBank/DDBJ whole genome shotgun (WGS) entry which is preliminary data.</text>
</comment>
<evidence type="ECO:0000313" key="10">
    <source>
        <dbReference type="Proteomes" id="UP001172457"/>
    </source>
</evidence>
<sequence>MDLRPSPRSGTGRFTHNSSSSSSSSSLLSKSLSDASTQSLSSILNNPHVSSDASSWVAWWSSSTAAVQLPEFAPIPATKTLASEITRSEFLPYLSSISDHHSRFQDIRNHSNKERKNIDDENNPPDHHTHERAGEALVACLREVPALYFKEDFSLEEGATFRAACPFTTAAENSVMQEKLSQYLDVVELHLVKEISLRSSSFFEAQVQLEDLNVKIVEGCGRIRELKETIRLLDVDLVDSACQIRDLNLTRSDLLALQEKLRLILYVNQSLAALKLDGDQLTGLHCFRHLQDHVAAAIESVNSILSAEFLRVSINDAGDKDAAILSSAKASIASSGNGEDNDAHLDQEDTSNFHDRLLPLIIGLLRTAKLPAVLRIYRDTVTSDMKTAIKSVVAELLPVLLARPLDSDFKPGDRIVDADGGGSSLASKLRSLSSESFVQLLGTIFKIVQAHLLRAAEVKKAIEWIMSNLDGHYAADSVAAAIAHGALTAEIDPVGDGQSGSFPLSTQRNIIKVSPIQAKLNDATSSSNLSKNFRADVLRENTEAVFAACDAAHGRWAKLLGVRALLHPRLRLLDFLHIYNVSQEFVSATEKIGGRLGYSIRGTLQSQAKAFVDFQHESRMTKLRAVLDQETWVEVDVPNEFQAIVNSLFSSELVVAGDSDDHSKSIAEGHNDVISSSATTLPSAAVLSSTQQTEQPSQSVDGIVDGTGQTVNSIKTKNGHGKSSQLISFRGVGGLILLKMLSEYIDMHTVLPALSSDVIHRVLEMLKFFNTRSCQLVLGAGAMQVSGLKSITSKHLALASQVVSFVHALIPEIRRILFLKVPEMRKGLLLSEIERVSQDYKVHRDEIHTKLVQIMRERLLVHLRGLPQIIETWNRVDETDAQPSQFARSLTKEVGYLQRVLSRTLHEADVQEIFKEVTIIFDIQISDAFSHADISTPQAKARVYRDIQHILGCIRSLPSAKLSDSVAGQLESLVQRVSADE</sequence>
<evidence type="ECO:0000256" key="2">
    <source>
        <dbReference type="ARBA" id="ARBA00009150"/>
    </source>
</evidence>
<dbReference type="Proteomes" id="UP001172457">
    <property type="component" value="Chromosome 1"/>
</dbReference>
<evidence type="ECO:0000259" key="8">
    <source>
        <dbReference type="Pfam" id="PF07928"/>
    </source>
</evidence>
<feature type="region of interest" description="Disordered" evidence="7">
    <location>
        <begin position="109"/>
        <end position="131"/>
    </location>
</feature>
<keyword evidence="10" id="KW-1185">Reference proteome</keyword>
<feature type="compositionally biased region" description="Polar residues" evidence="7">
    <location>
        <begin position="8"/>
        <end position="17"/>
    </location>
</feature>
<keyword evidence="6" id="KW-0175">Coiled coil</keyword>
<comment type="subcellular location">
    <subcellularLocation>
        <location evidence="1">Golgi apparatus</location>
        <location evidence="1">trans-Golgi network</location>
    </subcellularLocation>
</comment>
<evidence type="ECO:0000256" key="4">
    <source>
        <dbReference type="ARBA" id="ARBA00022927"/>
    </source>
</evidence>
<accession>A0AA38WUE7</accession>
<name>A0AA38WUE7_9ASTR</name>
<dbReference type="Gene3D" id="6.10.250.860">
    <property type="match status" value="1"/>
</dbReference>
<evidence type="ECO:0000256" key="7">
    <source>
        <dbReference type="SAM" id="MobiDB-lite"/>
    </source>
</evidence>
<evidence type="ECO:0000256" key="3">
    <source>
        <dbReference type="ARBA" id="ARBA00022448"/>
    </source>
</evidence>
<protein>
    <recommendedName>
        <fullName evidence="8">Vacuolar protein sorting-associated protein 54 C-terminal domain-containing protein</fullName>
    </recommendedName>
</protein>
<keyword evidence="5" id="KW-0333">Golgi apparatus</keyword>
<dbReference type="GO" id="GO:0000938">
    <property type="term" value="C:GARP complex"/>
    <property type="evidence" value="ECO:0007669"/>
    <property type="project" value="InterPro"/>
</dbReference>
<evidence type="ECO:0000256" key="1">
    <source>
        <dbReference type="ARBA" id="ARBA00004601"/>
    </source>
</evidence>
<dbReference type="PANTHER" id="PTHR12965">
    <property type="entry name" value="VACUOLAR PROTEIN SORTING 54"/>
    <property type="match status" value="1"/>
</dbReference>
<proteinExistence type="inferred from homology"/>
<dbReference type="AlphaFoldDB" id="A0AA38WUE7"/>
<dbReference type="GO" id="GO:0042147">
    <property type="term" value="P:retrograde transport, endosome to Golgi"/>
    <property type="evidence" value="ECO:0007669"/>
    <property type="project" value="InterPro"/>
</dbReference>
<feature type="compositionally biased region" description="Low complexity" evidence="7">
    <location>
        <begin position="18"/>
        <end position="28"/>
    </location>
</feature>
<evidence type="ECO:0000256" key="5">
    <source>
        <dbReference type="ARBA" id="ARBA00023034"/>
    </source>
</evidence>
<gene>
    <name evidence="9" type="ORF">OSB04_001395</name>
</gene>
<feature type="region of interest" description="Disordered" evidence="7">
    <location>
        <begin position="685"/>
        <end position="705"/>
    </location>
</feature>
<organism evidence="9 10">
    <name type="scientific">Centaurea solstitialis</name>
    <name type="common">yellow star-thistle</name>
    <dbReference type="NCBI Taxonomy" id="347529"/>
    <lineage>
        <taxon>Eukaryota</taxon>
        <taxon>Viridiplantae</taxon>
        <taxon>Streptophyta</taxon>
        <taxon>Embryophyta</taxon>
        <taxon>Tracheophyta</taxon>
        <taxon>Spermatophyta</taxon>
        <taxon>Magnoliopsida</taxon>
        <taxon>eudicotyledons</taxon>
        <taxon>Gunneridae</taxon>
        <taxon>Pentapetalae</taxon>
        <taxon>asterids</taxon>
        <taxon>campanulids</taxon>
        <taxon>Asterales</taxon>
        <taxon>Asteraceae</taxon>
        <taxon>Carduoideae</taxon>
        <taxon>Cardueae</taxon>
        <taxon>Centaureinae</taxon>
        <taxon>Centaurea</taxon>
    </lineage>
</organism>